<keyword evidence="9" id="KW-1185">Reference proteome</keyword>
<organism evidence="8 9">
    <name type="scientific">Torque teno midi virus 5</name>
    <dbReference type="NCBI Taxonomy" id="2065046"/>
    <lineage>
        <taxon>Viruses</taxon>
        <taxon>Monodnaviria</taxon>
        <taxon>Shotokuvirae</taxon>
        <taxon>Commensaviricota</taxon>
        <taxon>Cardeaviricetes</taxon>
        <taxon>Sanitavirales</taxon>
        <taxon>Anelloviridae</taxon>
        <taxon>Gammatorquevirus</taxon>
        <taxon>Gammatorquevirus homidi5</taxon>
    </lineage>
</organism>
<evidence type="ECO:0000313" key="8">
    <source>
        <dbReference type="EMBL" id="BAF76077.1"/>
    </source>
</evidence>
<proteinExistence type="inferred from homology"/>
<evidence type="ECO:0000256" key="3">
    <source>
        <dbReference type="ARBA" id="ARBA00022431"/>
    </source>
</evidence>
<dbReference type="GO" id="GO:0039615">
    <property type="term" value="C:T=1 icosahedral viral capsid"/>
    <property type="evidence" value="ECO:0007669"/>
    <property type="project" value="UniProtKB-UniRule"/>
</dbReference>
<keyword evidence="4 6" id="KW-0167">Capsid protein</keyword>
<comment type="subcellular location">
    <subcellularLocation>
        <location evidence="1 6">Virion</location>
    </subcellularLocation>
</comment>
<comment type="similarity">
    <text evidence="2 6">Belongs to the anelloviridae capsid protein family.</text>
</comment>
<reference evidence="8 9" key="1">
    <citation type="journal article" date="2007" name="Arch. Virol.">
        <title>Analysis of the entire genomes of fifteen torque teno midi virus variants classifiable into a third group of genus Anellovirus.</title>
        <authorList>
            <person name="Ninomiya M."/>
            <person name="Takahashi M."/>
            <person name="Shimosegawa T."/>
            <person name="Okamoto H."/>
        </authorList>
    </citation>
    <scope>NUCLEOTIDE SEQUENCE [LARGE SCALE GENOMIC DNA]</scope>
    <source>
        <strain evidence="8">MDJHem2</strain>
    </source>
</reference>
<evidence type="ECO:0000256" key="4">
    <source>
        <dbReference type="ARBA" id="ARBA00022561"/>
    </source>
</evidence>
<sequence length="664" mass="79169">MPFWWARRRRPWFGRYKRYKTRRYRRRFRPKRHRYPFRRRRRRRRRRRYKVRRKKKKIVIQQWQPESIKKCKIKGFGCLVLGSQGTQYLCYTNEAANYVPPKSPGGGGFGCEYITLEYLYKQWKAHNCIWTASNNYKDLCRYTGCTITLFRHKYIDFIFCYSVMPPFDINKLTYPDIQPQNLLLRQRHKLILSQASNPKGKLRVKVKIKPPKTMQTKWYFQKQIAELPLVQLQAAACDVPFVRIGCCNPSQVSTIYFLNPQFYYDTDWGATKNHAYMYIRTGVSLTGTYKGKDGKDHEKIIGEWKKMGEAQYYESINYDTGWFNSQFLSSYKIEKTSTKQPYAHLPIGVARYNPDQDTGQGNEVWLATIFKGHYDKPTVTDDFVIRGLPLWMAFYGYWSYLKYKTKDKGVFTNHMFVVKCPAIKPMQSAITTDYYPVIDLEFIQGKWPYEEQVTENHKKLWYPTAEHQTVTINNFVESGPYVPRLENQKSSTWELNYSYKFYFKWGGPQAGEPPVDDPKYQGDFPMPSNMQETIQISDPKKQSPETMFHDWNYRRGFITSSALKRMQENLQTDSSLESDDTETPPKKNRCTKELKLHQTHQEKIQRCLRSLCEEDTCQEEEESLRQFIHKQQQQQQHLKRNLLQLFSELKNKQRFLQLQTGILE</sequence>
<name>A7VLV6_9VIRU</name>
<dbReference type="RefSeq" id="YP_009505758.1">
    <property type="nucleotide sequence ID" value="NC_038352.1"/>
</dbReference>
<evidence type="ECO:0000256" key="2">
    <source>
        <dbReference type="ARBA" id="ARBA00006131"/>
    </source>
</evidence>
<keyword evidence="3 6" id="KW-1140">T=1 icosahedral capsid protein</keyword>
<evidence type="ECO:0000256" key="1">
    <source>
        <dbReference type="ARBA" id="ARBA00004328"/>
    </source>
</evidence>
<comment type="function">
    <text evidence="6">Self-assembles to form an icosahedral capsid.</text>
</comment>
<dbReference type="GeneID" id="37616673"/>
<feature type="region of interest" description="Disordered" evidence="7">
    <location>
        <begin position="35"/>
        <end position="54"/>
    </location>
</feature>
<feature type="region of interest" description="Disordered" evidence="7">
    <location>
        <begin position="569"/>
        <end position="588"/>
    </location>
</feature>
<dbReference type="Pfam" id="PF02956">
    <property type="entry name" value="TT_ORF1"/>
    <property type="match status" value="1"/>
</dbReference>
<evidence type="ECO:0000256" key="5">
    <source>
        <dbReference type="ARBA" id="ARBA00022844"/>
    </source>
</evidence>
<dbReference type="Proteomes" id="UP000165370">
    <property type="component" value="Segment"/>
</dbReference>
<dbReference type="SMR" id="A7VLV6"/>
<accession>A7VLV6</accession>
<evidence type="ECO:0000256" key="7">
    <source>
        <dbReference type="SAM" id="MobiDB-lite"/>
    </source>
</evidence>
<evidence type="ECO:0000256" key="6">
    <source>
        <dbReference type="RuleBase" id="RU361230"/>
    </source>
</evidence>
<dbReference type="InterPro" id="IPR004219">
    <property type="entry name" value="TTvirus_Unk"/>
</dbReference>
<dbReference type="EMBL" id="AB303552">
    <property type="protein sequence ID" value="BAF76077.1"/>
    <property type="molecule type" value="Genomic_DNA"/>
</dbReference>
<protein>
    <recommendedName>
        <fullName evidence="6">Capsid protein</fullName>
    </recommendedName>
</protein>
<evidence type="ECO:0000313" key="9">
    <source>
        <dbReference type="Proteomes" id="UP000165370"/>
    </source>
</evidence>
<keyword evidence="5 6" id="KW-0946">Virion</keyword>
<dbReference type="KEGG" id="vg:37616673"/>